<evidence type="ECO:0000256" key="1">
    <source>
        <dbReference type="ARBA" id="ARBA00004651"/>
    </source>
</evidence>
<dbReference type="Proteomes" id="UP000675781">
    <property type="component" value="Unassembled WGS sequence"/>
</dbReference>
<dbReference type="RefSeq" id="WP_212531969.1">
    <property type="nucleotide sequence ID" value="NZ_JAGSOG010000209.1"/>
</dbReference>
<evidence type="ECO:0000256" key="4">
    <source>
        <dbReference type="ARBA" id="ARBA00022692"/>
    </source>
</evidence>
<dbReference type="Gene3D" id="1.10.3720.10">
    <property type="entry name" value="MetI-like"/>
    <property type="match status" value="1"/>
</dbReference>
<sequence length="296" mass="32314">MSTLTITRDGRPTEFAAPPRRRLPTLAAAGRTVLLAVFVLVSLFPFYWMVITSFKTTADLNAGTHSLLPTSFSLSAYRNDFAQYDYWRNVLNSAIVALSTTVITVVVGSAAGYALARTRLRGKPVLLGFILVAGFFPIMAMVGPLFLTFSHAHLIDSYWTLIASYLVYTLPIAIWFLANFFSQIPVEIEEAAVVDGLTRLRALFRVVVPVAMPGVLTAAILSFILAWNDFTFALSFTQTPSHYTAPLAISNLGHSQFQVFPNMIDAAVVVVTIPIALLVLAAQRRIVSGFTSGSTK</sequence>
<protein>
    <submittedName>
        <fullName evidence="9">Carbohydrate ABC transporter permease</fullName>
    </submittedName>
</protein>
<dbReference type="GO" id="GO:0055085">
    <property type="term" value="P:transmembrane transport"/>
    <property type="evidence" value="ECO:0007669"/>
    <property type="project" value="InterPro"/>
</dbReference>
<dbReference type="InterPro" id="IPR035906">
    <property type="entry name" value="MetI-like_sf"/>
</dbReference>
<keyword evidence="5 7" id="KW-1133">Transmembrane helix</keyword>
<comment type="subcellular location">
    <subcellularLocation>
        <location evidence="1 7">Cell membrane</location>
        <topology evidence="1 7">Multi-pass membrane protein</topology>
    </subcellularLocation>
</comment>
<dbReference type="PANTHER" id="PTHR32243:SF18">
    <property type="entry name" value="INNER MEMBRANE ABC TRANSPORTER PERMEASE PROTEIN YCJP"/>
    <property type="match status" value="1"/>
</dbReference>
<dbReference type="PROSITE" id="PS50928">
    <property type="entry name" value="ABC_TM1"/>
    <property type="match status" value="1"/>
</dbReference>
<comment type="caution">
    <text evidence="9">The sequence shown here is derived from an EMBL/GenBank/DDBJ whole genome shotgun (WGS) entry which is preliminary data.</text>
</comment>
<gene>
    <name evidence="9" type="ORF">KDL01_29755</name>
</gene>
<evidence type="ECO:0000313" key="9">
    <source>
        <dbReference type="EMBL" id="MBR7837502.1"/>
    </source>
</evidence>
<dbReference type="CDD" id="cd06261">
    <property type="entry name" value="TM_PBP2"/>
    <property type="match status" value="1"/>
</dbReference>
<dbReference type="Pfam" id="PF00528">
    <property type="entry name" value="BPD_transp_1"/>
    <property type="match status" value="1"/>
</dbReference>
<keyword evidence="4 7" id="KW-0812">Transmembrane</keyword>
<evidence type="ECO:0000313" key="10">
    <source>
        <dbReference type="Proteomes" id="UP000675781"/>
    </source>
</evidence>
<evidence type="ECO:0000256" key="3">
    <source>
        <dbReference type="ARBA" id="ARBA00022475"/>
    </source>
</evidence>
<organism evidence="9 10">
    <name type="scientific">Actinospica durhamensis</name>
    <dbReference type="NCBI Taxonomy" id="1508375"/>
    <lineage>
        <taxon>Bacteria</taxon>
        <taxon>Bacillati</taxon>
        <taxon>Actinomycetota</taxon>
        <taxon>Actinomycetes</taxon>
        <taxon>Catenulisporales</taxon>
        <taxon>Actinospicaceae</taxon>
        <taxon>Actinospica</taxon>
    </lineage>
</organism>
<comment type="similarity">
    <text evidence="7">Belongs to the binding-protein-dependent transport system permease family.</text>
</comment>
<dbReference type="SUPFAM" id="SSF161098">
    <property type="entry name" value="MetI-like"/>
    <property type="match status" value="1"/>
</dbReference>
<accession>A0A941EW84</accession>
<feature type="transmembrane region" description="Helical" evidence="7">
    <location>
        <begin position="158"/>
        <end position="181"/>
    </location>
</feature>
<feature type="domain" description="ABC transmembrane type-1" evidence="8">
    <location>
        <begin position="90"/>
        <end position="281"/>
    </location>
</feature>
<feature type="transmembrane region" description="Helical" evidence="7">
    <location>
        <begin position="125"/>
        <end position="146"/>
    </location>
</feature>
<evidence type="ECO:0000259" key="8">
    <source>
        <dbReference type="PROSITE" id="PS50928"/>
    </source>
</evidence>
<keyword evidence="6 7" id="KW-0472">Membrane</keyword>
<feature type="transmembrane region" description="Helical" evidence="7">
    <location>
        <begin position="28"/>
        <end position="50"/>
    </location>
</feature>
<keyword evidence="2 7" id="KW-0813">Transport</keyword>
<name>A0A941EW84_9ACTN</name>
<dbReference type="GO" id="GO:0005886">
    <property type="term" value="C:plasma membrane"/>
    <property type="evidence" value="ECO:0007669"/>
    <property type="project" value="UniProtKB-SubCell"/>
</dbReference>
<dbReference type="AlphaFoldDB" id="A0A941EW84"/>
<dbReference type="InterPro" id="IPR000515">
    <property type="entry name" value="MetI-like"/>
</dbReference>
<evidence type="ECO:0000256" key="6">
    <source>
        <dbReference type="ARBA" id="ARBA00023136"/>
    </source>
</evidence>
<dbReference type="InterPro" id="IPR050901">
    <property type="entry name" value="BP-dep_ABC_trans_perm"/>
</dbReference>
<keyword evidence="10" id="KW-1185">Reference proteome</keyword>
<evidence type="ECO:0000256" key="2">
    <source>
        <dbReference type="ARBA" id="ARBA00022448"/>
    </source>
</evidence>
<dbReference type="EMBL" id="JAGSOG010000209">
    <property type="protein sequence ID" value="MBR7837502.1"/>
    <property type="molecule type" value="Genomic_DNA"/>
</dbReference>
<dbReference type="PANTHER" id="PTHR32243">
    <property type="entry name" value="MALTOSE TRANSPORT SYSTEM PERMEASE-RELATED"/>
    <property type="match status" value="1"/>
</dbReference>
<reference evidence="9" key="1">
    <citation type="submission" date="2021-04" db="EMBL/GenBank/DDBJ databases">
        <title>Genome based classification of Actinospica acidithermotolerans sp. nov., an actinobacterium isolated from an Indonesian hot spring.</title>
        <authorList>
            <person name="Kusuma A.B."/>
            <person name="Putra K.E."/>
            <person name="Nafisah S."/>
            <person name="Loh J."/>
            <person name="Nouioui I."/>
            <person name="Goodfellow M."/>
        </authorList>
    </citation>
    <scope>NUCLEOTIDE SEQUENCE</scope>
    <source>
        <strain evidence="9">CSCA 57</strain>
    </source>
</reference>
<feature type="transmembrane region" description="Helical" evidence="7">
    <location>
        <begin position="202"/>
        <end position="227"/>
    </location>
</feature>
<evidence type="ECO:0000256" key="5">
    <source>
        <dbReference type="ARBA" id="ARBA00022989"/>
    </source>
</evidence>
<feature type="transmembrane region" description="Helical" evidence="7">
    <location>
        <begin position="263"/>
        <end position="282"/>
    </location>
</feature>
<proteinExistence type="inferred from homology"/>
<evidence type="ECO:0000256" key="7">
    <source>
        <dbReference type="RuleBase" id="RU363032"/>
    </source>
</evidence>
<keyword evidence="3" id="KW-1003">Cell membrane</keyword>
<feature type="transmembrane region" description="Helical" evidence="7">
    <location>
        <begin position="94"/>
        <end position="116"/>
    </location>
</feature>